<protein>
    <recommendedName>
        <fullName evidence="3">Sugar phosphate isomerase/epimerase</fullName>
    </recommendedName>
</protein>
<accession>A0A4R6KCK8</accession>
<dbReference type="AlphaFoldDB" id="A0A4R6KCK8"/>
<dbReference type="OrthoDB" id="5099264at2"/>
<sequence length="330" mass="37188">MPSVDRQWAVTMFSFTTEIARGEHSPQELLRGASSAGLAGRFEIDGFQHFATFPTVADEEVERFRNEVEHLDLQLTQLGIYDDLYVDPRHRATVGERVSYLERQIESAARLGFPAVKVMWGVDLEVLDRLRPCLDRSGISLNQEAQGGLRADSHDVQSRVEFAQKYPGLFGFVFDLSACMYGVPVTYLEELHRLGIPGEAVRLIAEEWPSDRGSAVRDHVLAVTDGAELSADARLRLMMPFARFGNSRVGDWRDFLSVTDIVHLKFWDLYDPDGIVSTPLRELTYELARADFTGPITSEWGGHEWLDGPDFDAVTMTRGHRSLVEQVVAR</sequence>
<evidence type="ECO:0000313" key="2">
    <source>
        <dbReference type="Proteomes" id="UP000295388"/>
    </source>
</evidence>
<dbReference type="InterPro" id="IPR036237">
    <property type="entry name" value="Xyl_isomerase-like_sf"/>
</dbReference>
<name>A0A4R6KCK8_9ACTN</name>
<dbReference type="Proteomes" id="UP000295388">
    <property type="component" value="Unassembled WGS sequence"/>
</dbReference>
<evidence type="ECO:0008006" key="3">
    <source>
        <dbReference type="Google" id="ProtNLM"/>
    </source>
</evidence>
<dbReference type="SUPFAM" id="SSF51658">
    <property type="entry name" value="Xylose isomerase-like"/>
    <property type="match status" value="1"/>
</dbReference>
<proteinExistence type="predicted"/>
<evidence type="ECO:0000313" key="1">
    <source>
        <dbReference type="EMBL" id="TDO47134.1"/>
    </source>
</evidence>
<dbReference type="RefSeq" id="WP_133801527.1">
    <property type="nucleotide sequence ID" value="NZ_SNWQ01000009.1"/>
</dbReference>
<comment type="caution">
    <text evidence="1">The sequence shown here is derived from an EMBL/GenBank/DDBJ whole genome shotgun (WGS) entry which is preliminary data.</text>
</comment>
<reference evidence="1 2" key="1">
    <citation type="submission" date="2019-03" db="EMBL/GenBank/DDBJ databases">
        <title>Genomic Encyclopedia of Type Strains, Phase III (KMG-III): the genomes of soil and plant-associated and newly described type strains.</title>
        <authorList>
            <person name="Whitman W."/>
        </authorList>
    </citation>
    <scope>NUCLEOTIDE SEQUENCE [LARGE SCALE GENOMIC DNA]</scope>
    <source>
        <strain evidence="1 2">VKM Ac-2527</strain>
    </source>
</reference>
<organism evidence="1 2">
    <name type="scientific">Kribbella caucasensis</name>
    <dbReference type="NCBI Taxonomy" id="2512215"/>
    <lineage>
        <taxon>Bacteria</taxon>
        <taxon>Bacillati</taxon>
        <taxon>Actinomycetota</taxon>
        <taxon>Actinomycetes</taxon>
        <taxon>Propionibacteriales</taxon>
        <taxon>Kribbellaceae</taxon>
        <taxon>Kribbella</taxon>
    </lineage>
</organism>
<dbReference type="EMBL" id="SNWQ01000009">
    <property type="protein sequence ID" value="TDO47134.1"/>
    <property type="molecule type" value="Genomic_DNA"/>
</dbReference>
<dbReference type="Gene3D" id="3.20.20.150">
    <property type="entry name" value="Divalent-metal-dependent TIM barrel enzymes"/>
    <property type="match status" value="1"/>
</dbReference>
<keyword evidence="2" id="KW-1185">Reference proteome</keyword>
<gene>
    <name evidence="1" type="ORF">EV643_10924</name>
</gene>